<comment type="caution">
    <text evidence="2">The sequence shown here is derived from an EMBL/GenBank/DDBJ whole genome shotgun (WGS) entry which is preliminary data.</text>
</comment>
<protein>
    <submittedName>
        <fullName evidence="2">Uncharacterized protein</fullName>
    </submittedName>
</protein>
<evidence type="ECO:0000313" key="2">
    <source>
        <dbReference type="EMBL" id="MFH7594930.1"/>
    </source>
</evidence>
<feature type="transmembrane region" description="Helical" evidence="1">
    <location>
        <begin position="129"/>
        <end position="156"/>
    </location>
</feature>
<gene>
    <name evidence="2" type="ORF">WDV06_07435</name>
</gene>
<organism evidence="2 3">
    <name type="scientific">Streptomyces racemochromogenes</name>
    <dbReference type="NCBI Taxonomy" id="67353"/>
    <lineage>
        <taxon>Bacteria</taxon>
        <taxon>Bacillati</taxon>
        <taxon>Actinomycetota</taxon>
        <taxon>Actinomycetes</taxon>
        <taxon>Kitasatosporales</taxon>
        <taxon>Streptomycetaceae</taxon>
        <taxon>Streptomyces</taxon>
    </lineage>
</organism>
<evidence type="ECO:0000313" key="3">
    <source>
        <dbReference type="Proteomes" id="UP001610631"/>
    </source>
</evidence>
<keyword evidence="1" id="KW-0472">Membrane</keyword>
<dbReference type="Proteomes" id="UP001610631">
    <property type="component" value="Unassembled WGS sequence"/>
</dbReference>
<feature type="transmembrane region" description="Helical" evidence="1">
    <location>
        <begin position="12"/>
        <end position="28"/>
    </location>
</feature>
<accession>A0ABW7P9T5</accession>
<reference evidence="2 3" key="1">
    <citation type="submission" date="2024-03" db="EMBL/GenBank/DDBJ databases">
        <title>Whole genome sequencing of Streptomyces racemochromogenes, to identify antimicrobial biosynthetic gene clusters.</title>
        <authorList>
            <person name="Suryawanshi P."/>
            <person name="Krishnaraj P.U."/>
            <person name="Arun Y.P."/>
            <person name="Suryawanshi M.P."/>
            <person name="Rakshit O."/>
        </authorList>
    </citation>
    <scope>NUCLEOTIDE SEQUENCE [LARGE SCALE GENOMIC DNA]</scope>
    <source>
        <strain evidence="2 3">AUDT626</strain>
    </source>
</reference>
<evidence type="ECO:0000256" key="1">
    <source>
        <dbReference type="SAM" id="Phobius"/>
    </source>
</evidence>
<keyword evidence="1" id="KW-1133">Transmembrane helix</keyword>
<feature type="transmembrane region" description="Helical" evidence="1">
    <location>
        <begin position="76"/>
        <end position="95"/>
    </location>
</feature>
<keyword evidence="1" id="KW-0812">Transmembrane</keyword>
<sequence>LVWPGRVAGGRFPATAHLLAAAAAGWAAHRHGPALGAALALAVAPGHLTAALYAARARRRLAGSRALDEFGAGARPLLAGALLLFTAAATGAAALAGAGRATAVPLAVLLFLARLLLRHGAHRAPVAAALALALVPAPAAVYAAVAALLVHAFLALSRASAHARP</sequence>
<dbReference type="EMBL" id="JBBDHD010000012">
    <property type="protein sequence ID" value="MFH7594930.1"/>
    <property type="molecule type" value="Genomic_DNA"/>
</dbReference>
<proteinExistence type="predicted"/>
<keyword evidence="3" id="KW-1185">Reference proteome</keyword>
<feature type="transmembrane region" description="Helical" evidence="1">
    <location>
        <begin position="34"/>
        <end position="55"/>
    </location>
</feature>
<feature type="non-terminal residue" evidence="2">
    <location>
        <position position="1"/>
    </location>
</feature>
<name>A0ABW7P9T5_9ACTN</name>